<keyword evidence="1" id="KW-1133">Transmembrane helix</keyword>
<keyword evidence="1" id="KW-0812">Transmembrane</keyword>
<dbReference type="AlphaFoldDB" id="A0A0G1WVE9"/>
<organism evidence="2 3">
    <name type="scientific">Candidatus Kaiserbacteria bacterium GW2011_GWA2_52_12</name>
    <dbReference type="NCBI Taxonomy" id="1618671"/>
    <lineage>
        <taxon>Bacteria</taxon>
        <taxon>Candidatus Kaiseribacteriota</taxon>
    </lineage>
</organism>
<feature type="transmembrane region" description="Helical" evidence="1">
    <location>
        <begin position="40"/>
        <end position="56"/>
    </location>
</feature>
<dbReference type="STRING" id="1618671.UY67_C0037G0003"/>
<evidence type="ECO:0000313" key="3">
    <source>
        <dbReference type="Proteomes" id="UP000034273"/>
    </source>
</evidence>
<proteinExistence type="predicted"/>
<evidence type="ECO:0000256" key="1">
    <source>
        <dbReference type="SAM" id="Phobius"/>
    </source>
</evidence>
<accession>A0A0G1WVE9</accession>
<protein>
    <submittedName>
        <fullName evidence="2">Uncharacterized protein</fullName>
    </submittedName>
</protein>
<keyword evidence="1" id="KW-0472">Membrane</keyword>
<evidence type="ECO:0000313" key="2">
    <source>
        <dbReference type="EMBL" id="KKW22721.1"/>
    </source>
</evidence>
<dbReference type="EMBL" id="LCQW01000037">
    <property type="protein sequence ID" value="KKW22721.1"/>
    <property type="molecule type" value="Genomic_DNA"/>
</dbReference>
<reference evidence="2 3" key="1">
    <citation type="journal article" date="2015" name="Nature">
        <title>rRNA introns, odd ribosomes, and small enigmatic genomes across a large radiation of phyla.</title>
        <authorList>
            <person name="Brown C.T."/>
            <person name="Hug L.A."/>
            <person name="Thomas B.C."/>
            <person name="Sharon I."/>
            <person name="Castelle C.J."/>
            <person name="Singh A."/>
            <person name="Wilkins M.J."/>
            <person name="Williams K.H."/>
            <person name="Banfield J.F."/>
        </authorList>
    </citation>
    <scope>NUCLEOTIDE SEQUENCE [LARGE SCALE GENOMIC DNA]</scope>
</reference>
<gene>
    <name evidence="2" type="ORF">UY67_C0037G0003</name>
</gene>
<comment type="caution">
    <text evidence="2">The sequence shown here is derived from an EMBL/GenBank/DDBJ whole genome shotgun (WGS) entry which is preliminary data.</text>
</comment>
<dbReference type="Proteomes" id="UP000034273">
    <property type="component" value="Unassembled WGS sequence"/>
</dbReference>
<name>A0A0G1WVE9_9BACT</name>
<sequence>MAEKQLRDPWIMNERGQRVWNAKVAFGDAWSLVTPVERRFLVVVVIGLLIVLGIHWS</sequence>